<proteinExistence type="predicted"/>
<gene>
    <name evidence="1" type="ORF">PTKU64_40020</name>
</gene>
<dbReference type="Proteomes" id="UP001319874">
    <property type="component" value="Chromosome 2"/>
</dbReference>
<dbReference type="InterPro" id="IPR027417">
    <property type="entry name" value="P-loop_NTPase"/>
</dbReference>
<dbReference type="SUPFAM" id="SSF52540">
    <property type="entry name" value="P-loop containing nucleoside triphosphate hydrolases"/>
    <property type="match status" value="1"/>
</dbReference>
<evidence type="ECO:0000313" key="2">
    <source>
        <dbReference type="Proteomes" id="UP001319874"/>
    </source>
</evidence>
<evidence type="ECO:0000313" key="1">
    <source>
        <dbReference type="EMBL" id="BCZ80327.1"/>
    </source>
</evidence>
<dbReference type="RefSeq" id="WP_333783720.1">
    <property type="nucleotide sequence ID" value="NZ_AP024956.1"/>
</dbReference>
<accession>A0ABM7TMG4</accession>
<organism evidence="1 2">
    <name type="scientific">Paraburkholderia terrae</name>
    <dbReference type="NCBI Taxonomy" id="311230"/>
    <lineage>
        <taxon>Bacteria</taxon>
        <taxon>Pseudomonadati</taxon>
        <taxon>Pseudomonadota</taxon>
        <taxon>Betaproteobacteria</taxon>
        <taxon>Burkholderiales</taxon>
        <taxon>Burkholderiaceae</taxon>
        <taxon>Paraburkholderia</taxon>
    </lineage>
</organism>
<protein>
    <submittedName>
        <fullName evidence="1">Uncharacterized protein</fullName>
    </submittedName>
</protein>
<dbReference type="EMBL" id="AP024956">
    <property type="protein sequence ID" value="BCZ80327.1"/>
    <property type="molecule type" value="Genomic_DNA"/>
</dbReference>
<sequence>MTVLANTIEAPMQVLGLSCNEATERVLELFSMLSLADKCNHFARALATRPNVMPFDEVRFARDRELCSEEHNLTMRIVTHQVVFCA</sequence>
<name>A0ABM7TMG4_9BURK</name>
<reference evidence="1 2" key="1">
    <citation type="journal article" date="2022" name="Front. Microbiol.">
        <title>Identification and characterization of a novel class of self-sufficient cytochrome P450 hydroxylase involved in cyclohexanecarboxylate degradation in Paraburkholderia terrae strain KU-64.</title>
        <authorList>
            <person name="Yamamoto T."/>
            <person name="Hasegawa Y."/>
            <person name="Iwaki H."/>
        </authorList>
    </citation>
    <scope>NUCLEOTIDE SEQUENCE [LARGE SCALE GENOMIC DNA]</scope>
    <source>
        <strain evidence="1 2">KU-64</strain>
    </source>
</reference>
<keyword evidence="2" id="KW-1185">Reference proteome</keyword>